<dbReference type="InterPro" id="IPR013783">
    <property type="entry name" value="Ig-like_fold"/>
</dbReference>
<proteinExistence type="predicted"/>
<dbReference type="AlphaFoldDB" id="A0A6J5Z8I6"/>
<organism evidence="1">
    <name type="scientific">freshwater metagenome</name>
    <dbReference type="NCBI Taxonomy" id="449393"/>
    <lineage>
        <taxon>unclassified sequences</taxon>
        <taxon>metagenomes</taxon>
        <taxon>ecological metagenomes</taxon>
    </lineage>
</organism>
<gene>
    <name evidence="1" type="ORF">UFOPK3574_00758</name>
</gene>
<dbReference type="SUPFAM" id="SSF81296">
    <property type="entry name" value="E set domains"/>
    <property type="match status" value="1"/>
</dbReference>
<dbReference type="Gene3D" id="2.60.40.10">
    <property type="entry name" value="Immunoglobulins"/>
    <property type="match status" value="1"/>
</dbReference>
<sequence>MTFRYPDTNTATYSPTGTITPNATTRLDSAVRSYSSTTSAKCTIDSSTAVISIIEAGSCQVSMAVAQTANYLADTATATVTINKASRTFTLTPAVSTLKYSESTTVTANVSAGALDGNISYTLGSPAGCTFDPLTGELVAISGTIQCPLTATISEGINYRAETSTAMALTIARANAPLITIDTVTALSHTPGIRALITPTFTVSGLKNTDSSGSLTLTYSFVSNPFETFSYSDTRTPIDAGTYRITPSALTLSSGLISNYETPTYSSSAISFVINRINQETLTVENTNGEVEVPFTMKAFGGSTNGSVSFTKISGDYCSVSGSLLTATQAGSCVVTVTMTGNRNYLPVTSETVTVRVRNFINFQFSAPSGVVIKPFVPLVKDVDVCTSGCVPTITGSDVFEGAEADLVLLFGTNFLGVTKVYFNIYTEAPNFVADSDTQISVRVPANLPVGDATIEVVSPGGTSNRYFDFYILP</sequence>
<accession>A0A6J5Z8I6</accession>
<dbReference type="EMBL" id="CAESAF010000080">
    <property type="protein sequence ID" value="CAB4338864.1"/>
    <property type="molecule type" value="Genomic_DNA"/>
</dbReference>
<dbReference type="InterPro" id="IPR014756">
    <property type="entry name" value="Ig_E-set"/>
</dbReference>
<protein>
    <submittedName>
        <fullName evidence="1">Unannotated protein</fullName>
    </submittedName>
</protein>
<reference evidence="1" key="1">
    <citation type="submission" date="2020-05" db="EMBL/GenBank/DDBJ databases">
        <authorList>
            <person name="Chiriac C."/>
            <person name="Salcher M."/>
            <person name="Ghai R."/>
            <person name="Kavagutti S V."/>
        </authorList>
    </citation>
    <scope>NUCLEOTIDE SEQUENCE</scope>
</reference>
<name>A0A6J5Z8I6_9ZZZZ</name>
<evidence type="ECO:0000313" key="1">
    <source>
        <dbReference type="EMBL" id="CAB4338864.1"/>
    </source>
</evidence>